<dbReference type="RefSeq" id="WP_062290696.1">
    <property type="nucleotide sequence ID" value="NZ_CP012036.1"/>
</dbReference>
<accession>A0A0M4SW16</accession>
<proteinExistence type="predicted"/>
<dbReference type="Proteomes" id="UP000062645">
    <property type="component" value="Chromosome"/>
</dbReference>
<organism evidence="1 2">
    <name type="scientific">Nostoc piscinale CENA21</name>
    <dbReference type="NCBI Taxonomy" id="224013"/>
    <lineage>
        <taxon>Bacteria</taxon>
        <taxon>Bacillati</taxon>
        <taxon>Cyanobacteriota</taxon>
        <taxon>Cyanophyceae</taxon>
        <taxon>Nostocales</taxon>
        <taxon>Nostocaceae</taxon>
        <taxon>Nostoc</taxon>
    </lineage>
</organism>
<dbReference type="KEGG" id="npz:ACX27_08050"/>
<dbReference type="AlphaFoldDB" id="A0A0M4SW16"/>
<dbReference type="STRING" id="224013.ACX27_08050"/>
<reference evidence="1 2" key="2">
    <citation type="journal article" date="2016" name="Genome Announc.">
        <title>Draft Genome Sequence of the N2-Fixing Cyanobacterium Nostoc piscinale CENA21, Isolated from the Brazilian Amazon Floodplain.</title>
        <authorList>
            <person name="Leao T."/>
            <person name="Guimaraes P.I."/>
            <person name="de Melo A.G."/>
            <person name="Ramos R.T."/>
            <person name="Leao P.N."/>
            <person name="Silva A."/>
            <person name="Fiore M.F."/>
            <person name="Schneider M.P."/>
        </authorList>
    </citation>
    <scope>NUCLEOTIDE SEQUENCE [LARGE SCALE GENOMIC DNA]</scope>
    <source>
        <strain evidence="1 2">CENA21</strain>
    </source>
</reference>
<reference evidence="2" key="1">
    <citation type="submission" date="2015-07" db="EMBL/GenBank/DDBJ databases">
        <title>Genome Of Nitrogen-Fixing Cyanobacterium Nostoc piscinale CENA21 From Solimoes/Amazon River Floodplain Sediments And Comparative Genomics To Uncover Biosynthetic Natural Products Potential.</title>
        <authorList>
            <person name="Leao T.F."/>
            <person name="Leao P.N."/>
            <person name="Guimaraes P.I."/>
            <person name="de Melo A.G.C."/>
            <person name="Ramos R.T.J."/>
            <person name="Silva A."/>
            <person name="Fiore M.F."/>
            <person name="Schneider M.P.C."/>
        </authorList>
    </citation>
    <scope>NUCLEOTIDE SEQUENCE [LARGE SCALE GENOMIC DNA]</scope>
    <source>
        <strain evidence="2">CENA21</strain>
    </source>
</reference>
<evidence type="ECO:0000313" key="2">
    <source>
        <dbReference type="Proteomes" id="UP000062645"/>
    </source>
</evidence>
<dbReference type="PATRIC" id="fig|224013.5.peg.1947"/>
<name>A0A0M4SW16_9NOSO</name>
<evidence type="ECO:0000313" key="1">
    <source>
        <dbReference type="EMBL" id="ALF52821.1"/>
    </source>
</evidence>
<dbReference type="EMBL" id="CP012036">
    <property type="protein sequence ID" value="ALF52821.1"/>
    <property type="molecule type" value="Genomic_DNA"/>
</dbReference>
<sequence>MKPIKFLTSACRYCRHYKPEGRRGGTCQQLGAHVQASWKACSLAIPPFAPSWETLEDSWSLPDGTPVLDGVHSLVSVADNRTVVPIEEIANLIPEETEAKAVSANLATIAY</sequence>
<gene>
    <name evidence="1" type="ORF">ACX27_08050</name>
</gene>
<protein>
    <submittedName>
        <fullName evidence="1">Uncharacterized protein</fullName>
    </submittedName>
</protein>
<keyword evidence="2" id="KW-1185">Reference proteome</keyword>
<dbReference type="OrthoDB" id="515968at2"/>